<accession>F4RZT8</accession>
<feature type="region of interest" description="Disordered" evidence="1">
    <location>
        <begin position="196"/>
        <end position="225"/>
    </location>
</feature>
<dbReference type="Proteomes" id="UP000001072">
    <property type="component" value="Unassembled WGS sequence"/>
</dbReference>
<evidence type="ECO:0000256" key="1">
    <source>
        <dbReference type="SAM" id="MobiDB-lite"/>
    </source>
</evidence>
<reference evidence="3" key="1">
    <citation type="journal article" date="2011" name="Proc. Natl. Acad. Sci. U.S.A.">
        <title>Obligate biotrophy features unraveled by the genomic analysis of rust fungi.</title>
        <authorList>
            <person name="Duplessis S."/>
            <person name="Cuomo C.A."/>
            <person name="Lin Y.-C."/>
            <person name="Aerts A."/>
            <person name="Tisserant E."/>
            <person name="Veneault-Fourrey C."/>
            <person name="Joly D.L."/>
            <person name="Hacquard S."/>
            <person name="Amselem J."/>
            <person name="Cantarel B.L."/>
            <person name="Chiu R."/>
            <person name="Coutinho P.M."/>
            <person name="Feau N."/>
            <person name="Field M."/>
            <person name="Frey P."/>
            <person name="Gelhaye E."/>
            <person name="Goldberg J."/>
            <person name="Grabherr M.G."/>
            <person name="Kodira C.D."/>
            <person name="Kohler A."/>
            <person name="Kuees U."/>
            <person name="Lindquist E.A."/>
            <person name="Lucas S.M."/>
            <person name="Mago R."/>
            <person name="Mauceli E."/>
            <person name="Morin E."/>
            <person name="Murat C."/>
            <person name="Pangilinan J.L."/>
            <person name="Park R."/>
            <person name="Pearson M."/>
            <person name="Quesneville H."/>
            <person name="Rouhier N."/>
            <person name="Sakthikumar S."/>
            <person name="Salamov A.A."/>
            <person name="Schmutz J."/>
            <person name="Selles B."/>
            <person name="Shapiro H."/>
            <person name="Tanguay P."/>
            <person name="Tuskan G.A."/>
            <person name="Henrissat B."/>
            <person name="Van de Peer Y."/>
            <person name="Rouze P."/>
            <person name="Ellis J.G."/>
            <person name="Dodds P.N."/>
            <person name="Schein J.E."/>
            <person name="Zhong S."/>
            <person name="Hamelin R.C."/>
            <person name="Grigoriev I.V."/>
            <person name="Szabo L.J."/>
            <person name="Martin F."/>
        </authorList>
    </citation>
    <scope>NUCLEOTIDE SEQUENCE [LARGE SCALE GENOMIC DNA]</scope>
    <source>
        <strain evidence="3">98AG31 / pathotype 3-4-7</strain>
    </source>
</reference>
<dbReference type="InParanoid" id="F4RZT8"/>
<dbReference type="EMBL" id="GL883133">
    <property type="protein sequence ID" value="EGG02060.1"/>
    <property type="molecule type" value="Genomic_DNA"/>
</dbReference>
<protein>
    <submittedName>
        <fullName evidence="2">Uncharacterized protein</fullName>
    </submittedName>
</protein>
<evidence type="ECO:0000313" key="3">
    <source>
        <dbReference type="Proteomes" id="UP000001072"/>
    </source>
</evidence>
<keyword evidence="3" id="KW-1185">Reference proteome</keyword>
<sequence>MNDQYILEVLGYNKDVFLRIKYKQVPYCHPIPPRTISKCACFKLSDNKFVWALTRHTILPTKQSAKDRAFILLKIPMPQCPGAYDEQVGLVKEVWTTQESRVDESVVLNIEMALCKIMSPVKCPTDLHLFRNLAPVLVHEQASYHIINPASLFLAFLHRELFLVHTIPYTPAGSVAAISLGVHQLTDKKNLNKLAKKAKAAADKDMNKGKKQGTGKNKGKGRAWN</sequence>
<dbReference type="KEGG" id="mlr:MELLADRAFT_110440"/>
<gene>
    <name evidence="2" type="ORF">MELLADRAFT_110440</name>
</gene>
<dbReference type="AlphaFoldDB" id="F4RZT8"/>
<proteinExistence type="predicted"/>
<feature type="compositionally biased region" description="Basic residues" evidence="1">
    <location>
        <begin position="209"/>
        <end position="225"/>
    </location>
</feature>
<dbReference type="HOGENOM" id="CLU_1230184_0_0_1"/>
<dbReference type="RefSeq" id="XP_007414597.1">
    <property type="nucleotide sequence ID" value="XM_007414535.1"/>
</dbReference>
<dbReference type="GeneID" id="18924083"/>
<evidence type="ECO:0000313" key="2">
    <source>
        <dbReference type="EMBL" id="EGG02060.1"/>
    </source>
</evidence>
<name>F4RZT8_MELLP</name>
<dbReference type="VEuPathDB" id="FungiDB:MELLADRAFT_110440"/>
<organism evidence="3">
    <name type="scientific">Melampsora larici-populina (strain 98AG31 / pathotype 3-4-7)</name>
    <name type="common">Poplar leaf rust fungus</name>
    <dbReference type="NCBI Taxonomy" id="747676"/>
    <lineage>
        <taxon>Eukaryota</taxon>
        <taxon>Fungi</taxon>
        <taxon>Dikarya</taxon>
        <taxon>Basidiomycota</taxon>
        <taxon>Pucciniomycotina</taxon>
        <taxon>Pucciniomycetes</taxon>
        <taxon>Pucciniales</taxon>
        <taxon>Melampsoraceae</taxon>
        <taxon>Melampsora</taxon>
    </lineage>
</organism>